<dbReference type="SUPFAM" id="SSF56219">
    <property type="entry name" value="DNase I-like"/>
    <property type="match status" value="1"/>
</dbReference>
<dbReference type="KEGG" id="halt:IM660_05470"/>
<evidence type="ECO:0000259" key="8">
    <source>
        <dbReference type="Pfam" id="PF03372"/>
    </source>
</evidence>
<dbReference type="Proteomes" id="UP000593758">
    <property type="component" value="Chromosome"/>
</dbReference>
<feature type="binding site" evidence="6">
    <location>
        <position position="160"/>
    </location>
    <ligand>
        <name>Mg(2+)</name>
        <dbReference type="ChEBI" id="CHEBI:18420"/>
        <label>1</label>
    </ligand>
</feature>
<dbReference type="PANTHER" id="PTHR43250:SF2">
    <property type="entry name" value="EXODEOXYRIBONUCLEASE III"/>
    <property type="match status" value="1"/>
</dbReference>
<keyword evidence="3" id="KW-0378">Hydrolase</keyword>
<feature type="site" description="Important for catalytic activity" evidence="7">
    <location>
        <position position="231"/>
    </location>
</feature>
<evidence type="ECO:0000256" key="2">
    <source>
        <dbReference type="ARBA" id="ARBA00022723"/>
    </source>
</evidence>
<feature type="active site" description="Proton donor/acceptor" evidence="5">
    <location>
        <position position="158"/>
    </location>
</feature>
<dbReference type="GO" id="GO:0008311">
    <property type="term" value="F:double-stranded DNA 3'-5' DNA exonuclease activity"/>
    <property type="evidence" value="ECO:0007669"/>
    <property type="project" value="InterPro"/>
</dbReference>
<feature type="binding site" evidence="6">
    <location>
        <position position="260"/>
    </location>
    <ligand>
        <name>Mg(2+)</name>
        <dbReference type="ChEBI" id="CHEBI:18420"/>
        <label>1</label>
    </ligand>
</feature>
<dbReference type="Pfam" id="PF03372">
    <property type="entry name" value="Exo_endo_phos"/>
    <property type="match status" value="1"/>
</dbReference>
<feature type="binding site" evidence="6">
    <location>
        <position position="40"/>
    </location>
    <ligand>
        <name>Mg(2+)</name>
        <dbReference type="ChEBI" id="CHEBI:18420"/>
        <label>1</label>
    </ligand>
</feature>
<sequence>MPTTPLSIATFNVNGIRAAFRRGMDAWLAEHSPDVLLLQEVRATDEIVEGYLGEGWHLAHEEANDKGRAGVAIASRLPLDGVRFGVGDPAARADGEVGRWVEADVREGGRPVTVISTYIHSGTVGTPSMEEKYAFLDKVTARMGELAEQGRAAVVAGDVNIGHTERDIKNWKGNRKNAGFLPEERAYLDRWTAELGWVDLGRRFAGDVDGPYTWWSWRGKAFDNDSGWRIDYQFASPALAPFAAEAVVDRAPAYDQRISDHAPLRVRYELEGAA</sequence>
<dbReference type="PROSITE" id="PS51435">
    <property type="entry name" value="AP_NUCLEASE_F1_4"/>
    <property type="match status" value="1"/>
</dbReference>
<keyword evidence="6" id="KW-0464">Manganese</keyword>
<feature type="site" description="Transition state stabilizer" evidence="7">
    <location>
        <position position="160"/>
    </location>
</feature>
<feature type="binding site" evidence="6">
    <location>
        <position position="261"/>
    </location>
    <ligand>
        <name>Mg(2+)</name>
        <dbReference type="ChEBI" id="CHEBI:18420"/>
        <label>1</label>
    </ligand>
</feature>
<organism evidence="9 10">
    <name type="scientific">Ruania alkalisoli</name>
    <dbReference type="NCBI Taxonomy" id="2779775"/>
    <lineage>
        <taxon>Bacteria</taxon>
        <taxon>Bacillati</taxon>
        <taxon>Actinomycetota</taxon>
        <taxon>Actinomycetes</taxon>
        <taxon>Micrococcales</taxon>
        <taxon>Ruaniaceae</taxon>
        <taxon>Ruania</taxon>
    </lineage>
</organism>
<feature type="active site" evidence="5">
    <location>
        <position position="118"/>
    </location>
</feature>
<dbReference type="NCBIfam" id="TIGR00633">
    <property type="entry name" value="xth"/>
    <property type="match status" value="1"/>
</dbReference>
<keyword evidence="2 6" id="KW-0479">Metal-binding</keyword>
<keyword evidence="4 6" id="KW-0460">Magnesium</keyword>
<dbReference type="InterPro" id="IPR036691">
    <property type="entry name" value="Endo/exonu/phosph_ase_sf"/>
</dbReference>
<gene>
    <name evidence="9" type="ORF">IM660_05470</name>
</gene>
<dbReference type="AlphaFoldDB" id="A0A7M1SVW0"/>
<dbReference type="CDD" id="cd10281">
    <property type="entry name" value="Nape_like_AP-endo"/>
    <property type="match status" value="1"/>
</dbReference>
<feature type="domain" description="Endonuclease/exonuclease/phosphatase" evidence="8">
    <location>
        <begin position="9"/>
        <end position="261"/>
    </location>
</feature>
<dbReference type="InterPro" id="IPR004808">
    <property type="entry name" value="AP_endonuc_1"/>
</dbReference>
<dbReference type="GO" id="GO:0006281">
    <property type="term" value="P:DNA repair"/>
    <property type="evidence" value="ECO:0007669"/>
    <property type="project" value="InterPro"/>
</dbReference>
<evidence type="ECO:0000256" key="1">
    <source>
        <dbReference type="ARBA" id="ARBA00007092"/>
    </source>
</evidence>
<evidence type="ECO:0000256" key="4">
    <source>
        <dbReference type="ARBA" id="ARBA00022842"/>
    </source>
</evidence>
<dbReference type="InterPro" id="IPR037493">
    <property type="entry name" value="ExoIII-like"/>
</dbReference>
<comment type="cofactor">
    <cofactor evidence="6">
        <name>Mg(2+)</name>
        <dbReference type="ChEBI" id="CHEBI:18420"/>
    </cofactor>
    <cofactor evidence="6">
        <name>Mn(2+)</name>
        <dbReference type="ChEBI" id="CHEBI:29035"/>
    </cofactor>
    <text evidence="6">Probably binds two magnesium or manganese ions per subunit.</text>
</comment>
<dbReference type="Gene3D" id="3.60.10.10">
    <property type="entry name" value="Endonuclease/exonuclease/phosphatase"/>
    <property type="match status" value="1"/>
</dbReference>
<evidence type="ECO:0000256" key="3">
    <source>
        <dbReference type="ARBA" id="ARBA00022801"/>
    </source>
</evidence>
<evidence type="ECO:0000313" key="10">
    <source>
        <dbReference type="Proteomes" id="UP000593758"/>
    </source>
</evidence>
<feature type="binding site" evidence="6">
    <location>
        <position position="158"/>
    </location>
    <ligand>
        <name>Mg(2+)</name>
        <dbReference type="ChEBI" id="CHEBI:18420"/>
        <label>1</label>
    </ligand>
</feature>
<evidence type="ECO:0000313" key="9">
    <source>
        <dbReference type="EMBL" id="QOR71726.1"/>
    </source>
</evidence>
<dbReference type="EMBL" id="CP063169">
    <property type="protein sequence ID" value="QOR71726.1"/>
    <property type="molecule type" value="Genomic_DNA"/>
</dbReference>
<feature type="active site" description="Proton acceptor" evidence="5">
    <location>
        <position position="261"/>
    </location>
</feature>
<dbReference type="GO" id="GO:0046872">
    <property type="term" value="F:metal ion binding"/>
    <property type="evidence" value="ECO:0007669"/>
    <property type="project" value="UniProtKB-KW"/>
</dbReference>
<feature type="binding site" evidence="6">
    <location>
        <position position="12"/>
    </location>
    <ligand>
        <name>Mg(2+)</name>
        <dbReference type="ChEBI" id="CHEBI:18420"/>
        <label>1</label>
    </ligand>
</feature>
<accession>A0A7M1SVW0</accession>
<keyword evidence="10" id="KW-1185">Reference proteome</keyword>
<dbReference type="PANTHER" id="PTHR43250">
    <property type="entry name" value="EXODEOXYRIBONUCLEASE III"/>
    <property type="match status" value="1"/>
</dbReference>
<feature type="site" description="Interaction with DNA substrate" evidence="7">
    <location>
        <position position="261"/>
    </location>
</feature>
<comment type="similarity">
    <text evidence="1">Belongs to the DNA repair enzymes AP/ExoA family.</text>
</comment>
<dbReference type="RefSeq" id="WP_193498381.1">
    <property type="nucleotide sequence ID" value="NZ_CP063169.1"/>
</dbReference>
<reference evidence="9 10" key="1">
    <citation type="submission" date="2020-10" db="EMBL/GenBank/DDBJ databases">
        <title>Haloactinobacterium sp. RN3S43, a bacterium isolated from saline soil.</title>
        <authorList>
            <person name="Sun J.-Q."/>
        </authorList>
    </citation>
    <scope>NUCLEOTIDE SEQUENCE [LARGE SCALE GENOMIC DNA]</scope>
    <source>
        <strain evidence="9 10">RN3S43</strain>
    </source>
</reference>
<evidence type="ECO:0000256" key="7">
    <source>
        <dbReference type="PIRSR" id="PIRSR604808-3"/>
    </source>
</evidence>
<evidence type="ECO:0000256" key="5">
    <source>
        <dbReference type="PIRSR" id="PIRSR604808-1"/>
    </source>
</evidence>
<evidence type="ECO:0000256" key="6">
    <source>
        <dbReference type="PIRSR" id="PIRSR604808-2"/>
    </source>
</evidence>
<dbReference type="InterPro" id="IPR005135">
    <property type="entry name" value="Endo/exonuclease/phosphatase"/>
</dbReference>
<protein>
    <submittedName>
        <fullName evidence="9">Exodeoxyribonuclease III</fullName>
    </submittedName>
</protein>
<proteinExistence type="inferred from homology"/>
<name>A0A7M1SVW0_9MICO</name>